<dbReference type="AlphaFoldDB" id="A0A5D4SMT8"/>
<sequence>MRIAAARGNLMKIFLIISQLIYVICLIPWFPIWGLSFMSFDSGIALGNSAFVIGIGLYPVAVIVCSILGWVLRGRNKRLAIIFNSVPMIWIIGFGLLMIIV</sequence>
<dbReference type="Proteomes" id="UP000323732">
    <property type="component" value="Unassembled WGS sequence"/>
</dbReference>
<evidence type="ECO:0000256" key="1">
    <source>
        <dbReference type="SAM" id="Phobius"/>
    </source>
</evidence>
<feature type="transmembrane region" description="Helical" evidence="1">
    <location>
        <begin position="12"/>
        <end position="30"/>
    </location>
</feature>
<evidence type="ECO:0000313" key="3">
    <source>
        <dbReference type="Proteomes" id="UP000323732"/>
    </source>
</evidence>
<comment type="caution">
    <text evidence="2">The sequence shown here is derived from an EMBL/GenBank/DDBJ whole genome shotgun (WGS) entry which is preliminary data.</text>
</comment>
<protein>
    <submittedName>
        <fullName evidence="2">Uncharacterized protein</fullName>
    </submittedName>
</protein>
<proteinExistence type="predicted"/>
<accession>A0A5D4SMT8</accession>
<evidence type="ECO:0000313" key="2">
    <source>
        <dbReference type="EMBL" id="TYS64339.1"/>
    </source>
</evidence>
<keyword evidence="1" id="KW-0472">Membrane</keyword>
<feature type="transmembrane region" description="Helical" evidence="1">
    <location>
        <begin position="79"/>
        <end position="100"/>
    </location>
</feature>
<feature type="transmembrane region" description="Helical" evidence="1">
    <location>
        <begin position="50"/>
        <end position="72"/>
    </location>
</feature>
<name>A0A5D4SMT8_9BACI</name>
<keyword evidence="1" id="KW-1133">Transmembrane helix</keyword>
<dbReference type="EMBL" id="VTES01000003">
    <property type="protein sequence ID" value="TYS64339.1"/>
    <property type="molecule type" value="Genomic_DNA"/>
</dbReference>
<keyword evidence="1" id="KW-0812">Transmembrane</keyword>
<gene>
    <name evidence="2" type="ORF">FZD47_12800</name>
</gene>
<organism evidence="2 3">
    <name type="scientific">Bacillus infantis</name>
    <dbReference type="NCBI Taxonomy" id="324767"/>
    <lineage>
        <taxon>Bacteria</taxon>
        <taxon>Bacillati</taxon>
        <taxon>Bacillota</taxon>
        <taxon>Bacilli</taxon>
        <taxon>Bacillales</taxon>
        <taxon>Bacillaceae</taxon>
        <taxon>Bacillus</taxon>
    </lineage>
</organism>
<reference evidence="2 3" key="1">
    <citation type="submission" date="2019-08" db="EMBL/GenBank/DDBJ databases">
        <title>Bacillus genomes from the desert of Cuatro Cienegas, Coahuila.</title>
        <authorList>
            <person name="Olmedo-Alvarez G."/>
        </authorList>
    </citation>
    <scope>NUCLEOTIDE SEQUENCE [LARGE SCALE GENOMIC DNA]</scope>
    <source>
        <strain evidence="2 3">CH37_1T</strain>
    </source>
</reference>